<dbReference type="Pfam" id="PF04777">
    <property type="entry name" value="Evr1_Alr"/>
    <property type="match status" value="1"/>
</dbReference>
<dbReference type="FunFam" id="1.20.120.310:FF:000003">
    <property type="entry name" value="Sulfhydryl oxidase"/>
    <property type="match status" value="1"/>
</dbReference>
<dbReference type="InterPro" id="IPR036774">
    <property type="entry name" value="ERV/ALR_sulphydryl_oxid_sf"/>
</dbReference>
<dbReference type="AlphaFoldDB" id="A0AAW1JYZ6"/>
<dbReference type="SUPFAM" id="SSF69000">
    <property type="entry name" value="FAD-dependent thiol oxidase"/>
    <property type="match status" value="1"/>
</dbReference>
<comment type="cofactor">
    <cofactor evidence="1 9">
        <name>FAD</name>
        <dbReference type="ChEBI" id="CHEBI:57692"/>
    </cofactor>
</comment>
<keyword evidence="3 9" id="KW-0285">Flavoprotein</keyword>
<organism evidence="12 13">
    <name type="scientific">Popillia japonica</name>
    <name type="common">Japanese beetle</name>
    <dbReference type="NCBI Taxonomy" id="7064"/>
    <lineage>
        <taxon>Eukaryota</taxon>
        <taxon>Metazoa</taxon>
        <taxon>Ecdysozoa</taxon>
        <taxon>Arthropoda</taxon>
        <taxon>Hexapoda</taxon>
        <taxon>Insecta</taxon>
        <taxon>Pterygota</taxon>
        <taxon>Neoptera</taxon>
        <taxon>Endopterygota</taxon>
        <taxon>Coleoptera</taxon>
        <taxon>Polyphaga</taxon>
        <taxon>Scarabaeiformia</taxon>
        <taxon>Scarabaeidae</taxon>
        <taxon>Rutelinae</taxon>
        <taxon>Popillia</taxon>
    </lineage>
</organism>
<evidence type="ECO:0000313" key="13">
    <source>
        <dbReference type="Proteomes" id="UP001458880"/>
    </source>
</evidence>
<evidence type="ECO:0000313" key="12">
    <source>
        <dbReference type="EMBL" id="KAK9710080.1"/>
    </source>
</evidence>
<proteinExistence type="predicted"/>
<dbReference type="InterPro" id="IPR039799">
    <property type="entry name" value="ALR/ERV"/>
</dbReference>
<evidence type="ECO:0000256" key="3">
    <source>
        <dbReference type="ARBA" id="ARBA00022630"/>
    </source>
</evidence>
<keyword evidence="4 9" id="KW-0274">FAD</keyword>
<accession>A0AAW1JYZ6</accession>
<comment type="subcellular location">
    <subcellularLocation>
        <location evidence="2">Mitochondrion intermembrane space</location>
    </subcellularLocation>
</comment>
<evidence type="ECO:0000256" key="1">
    <source>
        <dbReference type="ARBA" id="ARBA00001974"/>
    </source>
</evidence>
<dbReference type="Proteomes" id="UP001458880">
    <property type="component" value="Unassembled WGS sequence"/>
</dbReference>
<keyword evidence="13" id="KW-1185">Reference proteome</keyword>
<feature type="domain" description="ERV/ALR sulfhydryl oxidase" evidence="11">
    <location>
        <begin position="56"/>
        <end position="156"/>
    </location>
</feature>
<dbReference type="EMBL" id="JASPKY010000298">
    <property type="protein sequence ID" value="KAK9710080.1"/>
    <property type="molecule type" value="Genomic_DNA"/>
</dbReference>
<evidence type="ECO:0000256" key="8">
    <source>
        <dbReference type="ARBA" id="ARBA00048864"/>
    </source>
</evidence>
<reference evidence="12 13" key="1">
    <citation type="journal article" date="2024" name="BMC Genomics">
        <title>De novo assembly and annotation of Popillia japonica's genome with initial clues to its potential as an invasive pest.</title>
        <authorList>
            <person name="Cucini C."/>
            <person name="Boschi S."/>
            <person name="Funari R."/>
            <person name="Cardaioli E."/>
            <person name="Iannotti N."/>
            <person name="Marturano G."/>
            <person name="Paoli F."/>
            <person name="Bruttini M."/>
            <person name="Carapelli A."/>
            <person name="Frati F."/>
            <person name="Nardi F."/>
        </authorList>
    </citation>
    <scope>NUCLEOTIDE SEQUENCE [LARGE SCALE GENOMIC DNA]</scope>
    <source>
        <strain evidence="12">DMR45628</strain>
    </source>
</reference>
<feature type="region of interest" description="Disordered" evidence="10">
    <location>
        <begin position="35"/>
        <end position="54"/>
    </location>
</feature>
<comment type="catalytic activity">
    <reaction evidence="8 9">
        <text>2 R'C(R)SH + O2 = R'C(R)S-S(R)CR' + H2O2</text>
        <dbReference type="Rhea" id="RHEA:17357"/>
        <dbReference type="ChEBI" id="CHEBI:15379"/>
        <dbReference type="ChEBI" id="CHEBI:16240"/>
        <dbReference type="ChEBI" id="CHEBI:16520"/>
        <dbReference type="ChEBI" id="CHEBI:17412"/>
        <dbReference type="EC" id="1.8.3.2"/>
    </reaction>
</comment>
<protein>
    <recommendedName>
        <fullName evidence="9">Sulfhydryl oxidase</fullName>
        <ecNumber evidence="9">1.8.3.2</ecNumber>
    </recommendedName>
</protein>
<evidence type="ECO:0000256" key="7">
    <source>
        <dbReference type="ARBA" id="ARBA00023157"/>
    </source>
</evidence>
<sequence>MSRRVSPLDNEQCRQCTSFSDYIKQNREKIAEVNDDEDEMCRPEDAPPIKPVREDCPLDRDELGRQSWGLLHTIAAKYPEHPTTADKRDMSNFFTLLSKFYPCEMCAADLRKDLKDDPPRTESQEALSQWLCELHNKTNRKLHKPEFDCTKVNERWRDGWKDGSCNYF</sequence>
<evidence type="ECO:0000256" key="6">
    <source>
        <dbReference type="ARBA" id="ARBA00023128"/>
    </source>
</evidence>
<dbReference type="GO" id="GO:0016971">
    <property type="term" value="F:flavin-dependent sulfhydryl oxidase activity"/>
    <property type="evidence" value="ECO:0007669"/>
    <property type="project" value="InterPro"/>
</dbReference>
<keyword evidence="6" id="KW-0496">Mitochondrion</keyword>
<dbReference type="InterPro" id="IPR017905">
    <property type="entry name" value="ERV/ALR_sulphydryl_oxidase"/>
</dbReference>
<evidence type="ECO:0000256" key="10">
    <source>
        <dbReference type="SAM" id="MobiDB-lite"/>
    </source>
</evidence>
<comment type="caution">
    <text evidence="12">The sequence shown here is derived from an EMBL/GenBank/DDBJ whole genome shotgun (WGS) entry which is preliminary data.</text>
</comment>
<dbReference type="GO" id="GO:0050660">
    <property type="term" value="F:flavin adenine dinucleotide binding"/>
    <property type="evidence" value="ECO:0007669"/>
    <property type="project" value="TreeGrafter"/>
</dbReference>
<evidence type="ECO:0000256" key="9">
    <source>
        <dbReference type="RuleBase" id="RU371123"/>
    </source>
</evidence>
<dbReference type="PANTHER" id="PTHR12645:SF0">
    <property type="entry name" value="FAD-LINKED SULFHYDRYL OXIDASE ALR"/>
    <property type="match status" value="1"/>
</dbReference>
<dbReference type="EC" id="1.8.3.2" evidence="9"/>
<gene>
    <name evidence="12" type="ORF">QE152_g26217</name>
</gene>
<evidence type="ECO:0000256" key="2">
    <source>
        <dbReference type="ARBA" id="ARBA00004569"/>
    </source>
</evidence>
<feature type="compositionally biased region" description="Basic and acidic residues" evidence="10">
    <location>
        <begin position="40"/>
        <end position="54"/>
    </location>
</feature>
<dbReference type="PROSITE" id="PS51324">
    <property type="entry name" value="ERV_ALR"/>
    <property type="match status" value="1"/>
</dbReference>
<evidence type="ECO:0000256" key="4">
    <source>
        <dbReference type="ARBA" id="ARBA00022827"/>
    </source>
</evidence>
<dbReference type="PANTHER" id="PTHR12645">
    <property type="entry name" value="ALR/ERV"/>
    <property type="match status" value="1"/>
</dbReference>
<keyword evidence="5 9" id="KW-0560">Oxidoreductase</keyword>
<keyword evidence="7" id="KW-1015">Disulfide bond</keyword>
<evidence type="ECO:0000259" key="11">
    <source>
        <dbReference type="PROSITE" id="PS51324"/>
    </source>
</evidence>
<dbReference type="GO" id="GO:0005758">
    <property type="term" value="C:mitochondrial intermembrane space"/>
    <property type="evidence" value="ECO:0007669"/>
    <property type="project" value="UniProtKB-SubCell"/>
</dbReference>
<evidence type="ECO:0000256" key="5">
    <source>
        <dbReference type="ARBA" id="ARBA00023002"/>
    </source>
</evidence>
<dbReference type="Gene3D" id="1.20.120.310">
    <property type="entry name" value="ERV/ALR sulfhydryl oxidase domain"/>
    <property type="match status" value="1"/>
</dbReference>
<name>A0AAW1JYZ6_POPJA</name>